<evidence type="ECO:0000256" key="1">
    <source>
        <dbReference type="ARBA" id="ARBA00023125"/>
    </source>
</evidence>
<dbReference type="InterPro" id="IPR012340">
    <property type="entry name" value="NA-bd_OB-fold"/>
</dbReference>
<feature type="region of interest" description="Disordered" evidence="3">
    <location>
        <begin position="97"/>
        <end position="125"/>
    </location>
</feature>
<dbReference type="PANTHER" id="PTHR10302:SF27">
    <property type="entry name" value="SINGLE-STRANDED DNA-BINDING PROTEIN"/>
    <property type="match status" value="1"/>
</dbReference>
<dbReference type="EMBL" id="LR796871">
    <property type="protein sequence ID" value="CAB4171612.1"/>
    <property type="molecule type" value="Genomic_DNA"/>
</dbReference>
<evidence type="ECO:0000313" key="4">
    <source>
        <dbReference type="EMBL" id="CAB4171612.1"/>
    </source>
</evidence>
<dbReference type="Pfam" id="PF00436">
    <property type="entry name" value="SSB"/>
    <property type="match status" value="1"/>
</dbReference>
<dbReference type="NCBIfam" id="TIGR00621">
    <property type="entry name" value="ssb"/>
    <property type="match status" value="1"/>
</dbReference>
<evidence type="ECO:0000256" key="2">
    <source>
        <dbReference type="PIRNR" id="PIRNR002070"/>
    </source>
</evidence>
<dbReference type="GO" id="GO:0006260">
    <property type="term" value="P:DNA replication"/>
    <property type="evidence" value="ECO:0007669"/>
    <property type="project" value="InterPro"/>
</dbReference>
<reference evidence="4" key="1">
    <citation type="submission" date="2020-05" db="EMBL/GenBank/DDBJ databases">
        <authorList>
            <person name="Chiriac C."/>
            <person name="Salcher M."/>
            <person name="Ghai R."/>
            <person name="Kavagutti S V."/>
        </authorList>
    </citation>
    <scope>NUCLEOTIDE SEQUENCE</scope>
</reference>
<protein>
    <recommendedName>
        <fullName evidence="2">Single-stranded DNA-binding protein</fullName>
    </recommendedName>
</protein>
<keyword evidence="1 2" id="KW-0238">DNA-binding</keyword>
<gene>
    <name evidence="4" type="ORF">UFOVP929_7</name>
</gene>
<dbReference type="CDD" id="cd04496">
    <property type="entry name" value="SSB_OBF"/>
    <property type="match status" value="1"/>
</dbReference>
<dbReference type="GO" id="GO:0009295">
    <property type="term" value="C:nucleoid"/>
    <property type="evidence" value="ECO:0007669"/>
    <property type="project" value="TreeGrafter"/>
</dbReference>
<dbReference type="PANTHER" id="PTHR10302">
    <property type="entry name" value="SINGLE-STRANDED DNA-BINDING PROTEIN"/>
    <property type="match status" value="1"/>
</dbReference>
<name>A0A6J5PKH6_9CAUD</name>
<dbReference type="Gene3D" id="2.40.50.140">
    <property type="entry name" value="Nucleic acid-binding proteins"/>
    <property type="match status" value="1"/>
</dbReference>
<sequence>MNSVYLIGNLVRDPEPNGVAIKFTIAHNEKWKAQDGSEKEHTNFIDCVAFGKTGEIISQIPKGRRVCVEGKLKYSQWEKDGQKRNKIEVSVMRAYSFEPRPGGGTSTQAQTDAPKQEMFDGDVPF</sequence>
<dbReference type="PIRSF" id="PIRSF002070">
    <property type="entry name" value="SSB"/>
    <property type="match status" value="1"/>
</dbReference>
<dbReference type="HAMAP" id="MF_00984">
    <property type="entry name" value="SSB"/>
    <property type="match status" value="1"/>
</dbReference>
<accession>A0A6J5PKH6</accession>
<dbReference type="InterPro" id="IPR000424">
    <property type="entry name" value="Primosome_PriB/ssb"/>
</dbReference>
<dbReference type="GO" id="GO:0003697">
    <property type="term" value="F:single-stranded DNA binding"/>
    <property type="evidence" value="ECO:0007669"/>
    <property type="project" value="InterPro"/>
</dbReference>
<dbReference type="SUPFAM" id="SSF50249">
    <property type="entry name" value="Nucleic acid-binding proteins"/>
    <property type="match status" value="1"/>
</dbReference>
<evidence type="ECO:0000256" key="3">
    <source>
        <dbReference type="SAM" id="MobiDB-lite"/>
    </source>
</evidence>
<dbReference type="InterPro" id="IPR011344">
    <property type="entry name" value="ssDNA-bd"/>
</dbReference>
<organism evidence="4">
    <name type="scientific">uncultured Caudovirales phage</name>
    <dbReference type="NCBI Taxonomy" id="2100421"/>
    <lineage>
        <taxon>Viruses</taxon>
        <taxon>Duplodnaviria</taxon>
        <taxon>Heunggongvirae</taxon>
        <taxon>Uroviricota</taxon>
        <taxon>Caudoviricetes</taxon>
        <taxon>Peduoviridae</taxon>
        <taxon>Maltschvirus</taxon>
        <taxon>Maltschvirus maltsch</taxon>
    </lineage>
</organism>
<dbReference type="PROSITE" id="PS50935">
    <property type="entry name" value="SSB"/>
    <property type="match status" value="1"/>
</dbReference>
<proteinExistence type="inferred from homology"/>